<keyword evidence="1" id="KW-1185">Reference proteome</keyword>
<evidence type="ECO:0000313" key="1">
    <source>
        <dbReference type="Proteomes" id="UP000035642"/>
    </source>
</evidence>
<accession>A0A0K0DAS6</accession>
<evidence type="ECO:0000313" key="2">
    <source>
        <dbReference type="WBParaSite" id="ACAC_0000743001-mRNA-1"/>
    </source>
</evidence>
<dbReference type="AlphaFoldDB" id="A0A0K0DAS6"/>
<name>A0A0K0DAS6_ANGCA</name>
<reference evidence="2" key="2">
    <citation type="submission" date="2017-02" db="UniProtKB">
        <authorList>
            <consortium name="WormBaseParasite"/>
        </authorList>
    </citation>
    <scope>IDENTIFICATION</scope>
</reference>
<dbReference type="Proteomes" id="UP000035642">
    <property type="component" value="Unassembled WGS sequence"/>
</dbReference>
<proteinExistence type="predicted"/>
<sequence>MKAESLKVIKRCLPPKTLELIYQRGIARAACSRELTSEFAKQCRQTTKEDLEERRAAAMVEAVEVGNAH</sequence>
<reference evidence="1" key="1">
    <citation type="submission" date="2012-09" db="EMBL/GenBank/DDBJ databases">
        <authorList>
            <person name="Martin A.A."/>
        </authorList>
    </citation>
    <scope>NUCLEOTIDE SEQUENCE</scope>
</reference>
<protein>
    <submittedName>
        <fullName evidence="2">Uncharacterized protein</fullName>
    </submittedName>
</protein>
<dbReference type="WBParaSite" id="ACAC_0000743001-mRNA-1">
    <property type="protein sequence ID" value="ACAC_0000743001-mRNA-1"/>
    <property type="gene ID" value="ACAC_0000743001"/>
</dbReference>
<organism evidence="1 2">
    <name type="scientific">Angiostrongylus cantonensis</name>
    <name type="common">Rat lungworm</name>
    <dbReference type="NCBI Taxonomy" id="6313"/>
    <lineage>
        <taxon>Eukaryota</taxon>
        <taxon>Metazoa</taxon>
        <taxon>Ecdysozoa</taxon>
        <taxon>Nematoda</taxon>
        <taxon>Chromadorea</taxon>
        <taxon>Rhabditida</taxon>
        <taxon>Rhabditina</taxon>
        <taxon>Rhabditomorpha</taxon>
        <taxon>Strongyloidea</taxon>
        <taxon>Metastrongylidae</taxon>
        <taxon>Angiostrongylus</taxon>
    </lineage>
</organism>